<reference evidence="3" key="1">
    <citation type="submission" date="2017-09" db="EMBL/GenBank/DDBJ databases">
        <title>Depth-based differentiation of microbial function through sediment-hosted aquifers and enrichment of novel symbionts in the deep terrestrial subsurface.</title>
        <authorList>
            <person name="Probst A.J."/>
            <person name="Ladd B."/>
            <person name="Jarett J.K."/>
            <person name="Geller-Mcgrath D.E."/>
            <person name="Sieber C.M.K."/>
            <person name="Emerson J.B."/>
            <person name="Anantharaman K."/>
            <person name="Thomas B.C."/>
            <person name="Malmstrom R."/>
            <person name="Stieglmeier M."/>
            <person name="Klingl A."/>
            <person name="Woyke T."/>
            <person name="Ryan C.M."/>
            <person name="Banfield J.F."/>
        </authorList>
    </citation>
    <scope>NUCLEOTIDE SEQUENCE [LARGE SCALE GENOMIC DNA]</scope>
</reference>
<evidence type="ECO:0000313" key="2">
    <source>
        <dbReference type="EMBL" id="PIR93836.1"/>
    </source>
</evidence>
<organism evidence="2 3">
    <name type="scientific">Candidatus Falkowbacteria bacterium CG10_big_fil_rev_8_21_14_0_10_39_11</name>
    <dbReference type="NCBI Taxonomy" id="1974565"/>
    <lineage>
        <taxon>Bacteria</taxon>
        <taxon>Candidatus Falkowiibacteriota</taxon>
    </lineage>
</organism>
<feature type="domain" description="RapZ C-terminal" evidence="1">
    <location>
        <begin position="39"/>
        <end position="141"/>
    </location>
</feature>
<dbReference type="InterPro" id="IPR005337">
    <property type="entry name" value="RapZ-like"/>
</dbReference>
<dbReference type="Proteomes" id="UP000229901">
    <property type="component" value="Unassembled WGS sequence"/>
</dbReference>
<evidence type="ECO:0000259" key="1">
    <source>
        <dbReference type="Pfam" id="PF22740"/>
    </source>
</evidence>
<comment type="caution">
    <text evidence="2">The sequence shown here is derived from an EMBL/GenBank/DDBJ whole genome shotgun (WGS) entry which is preliminary data.</text>
</comment>
<dbReference type="InterPro" id="IPR053931">
    <property type="entry name" value="RapZ_C"/>
</dbReference>
<dbReference type="EMBL" id="PFAP01000035">
    <property type="protein sequence ID" value="PIR93836.1"/>
    <property type="molecule type" value="Genomic_DNA"/>
</dbReference>
<gene>
    <name evidence="2" type="ORF">COT97_04765</name>
</gene>
<name>A0A2H0V419_9BACT</name>
<dbReference type="AlphaFoldDB" id="A0A2H0V419"/>
<dbReference type="GO" id="GO:0005524">
    <property type="term" value="F:ATP binding"/>
    <property type="evidence" value="ECO:0007669"/>
    <property type="project" value="InterPro"/>
</dbReference>
<dbReference type="PANTHER" id="PTHR30448:SF0">
    <property type="entry name" value="RNASE ADAPTER PROTEIN RAPZ"/>
    <property type="match status" value="1"/>
</dbReference>
<evidence type="ECO:0000313" key="3">
    <source>
        <dbReference type="Proteomes" id="UP000229901"/>
    </source>
</evidence>
<dbReference type="Pfam" id="PF22740">
    <property type="entry name" value="PapZ_C"/>
    <property type="match status" value="1"/>
</dbReference>
<dbReference type="PANTHER" id="PTHR30448">
    <property type="entry name" value="RNASE ADAPTER PROTEIN RAPZ"/>
    <property type="match status" value="1"/>
</dbReference>
<accession>A0A2H0V419</accession>
<proteinExistence type="predicted"/>
<sequence length="178" mass="20778">MTMCASTDTYRAPQKRKITVNLHAFAYNEGSVGSIKTTRGLPLQPNSLIDARFKLQRTRKFSKFQDVKLSNLDGRYSEVQEFLDQHGNLSRLVEFEADQLESRIKFWSRRWSNVHVAIGSNWGRHRAVAVQTRLAKELQLRFANHPDIEVDFRYYYHAFTLKPMVQFPRGHRSAECNS</sequence>
<protein>
    <recommendedName>
        <fullName evidence="1">RapZ C-terminal domain-containing protein</fullName>
    </recommendedName>
</protein>